<keyword evidence="1" id="KW-0472">Membrane</keyword>
<evidence type="ECO:0000313" key="2">
    <source>
        <dbReference type="EMBL" id="SVB47616.1"/>
    </source>
</evidence>
<evidence type="ECO:0000256" key="1">
    <source>
        <dbReference type="SAM" id="Phobius"/>
    </source>
</evidence>
<feature type="transmembrane region" description="Helical" evidence="1">
    <location>
        <begin position="6"/>
        <end position="27"/>
    </location>
</feature>
<dbReference type="AlphaFoldDB" id="A0A382EA11"/>
<feature type="non-terminal residue" evidence="2">
    <location>
        <position position="1"/>
    </location>
</feature>
<name>A0A382EA11_9ZZZZ</name>
<gene>
    <name evidence="2" type="ORF">METZ01_LOCUS200470</name>
</gene>
<proteinExistence type="predicted"/>
<organism evidence="2">
    <name type="scientific">marine metagenome</name>
    <dbReference type="NCBI Taxonomy" id="408172"/>
    <lineage>
        <taxon>unclassified sequences</taxon>
        <taxon>metagenomes</taxon>
        <taxon>ecological metagenomes</taxon>
    </lineage>
</organism>
<protein>
    <submittedName>
        <fullName evidence="2">Uncharacterized protein</fullName>
    </submittedName>
</protein>
<feature type="non-terminal residue" evidence="2">
    <location>
        <position position="134"/>
    </location>
</feature>
<accession>A0A382EA11</accession>
<keyword evidence="1" id="KW-1133">Transmembrane helix</keyword>
<reference evidence="2" key="1">
    <citation type="submission" date="2018-05" db="EMBL/GenBank/DDBJ databases">
        <authorList>
            <person name="Lanie J.A."/>
            <person name="Ng W.-L."/>
            <person name="Kazmierczak K.M."/>
            <person name="Andrzejewski T.M."/>
            <person name="Davidsen T.M."/>
            <person name="Wayne K.J."/>
            <person name="Tettelin H."/>
            <person name="Glass J.I."/>
            <person name="Rusch D."/>
            <person name="Podicherti R."/>
            <person name="Tsui H.-C.T."/>
            <person name="Winkler M.E."/>
        </authorList>
    </citation>
    <scope>NUCLEOTIDE SEQUENCE</scope>
</reference>
<dbReference type="EMBL" id="UINC01043498">
    <property type="protein sequence ID" value="SVB47616.1"/>
    <property type="molecule type" value="Genomic_DNA"/>
</dbReference>
<feature type="transmembrane region" description="Helical" evidence="1">
    <location>
        <begin position="47"/>
        <end position="64"/>
    </location>
</feature>
<sequence>VSPYITLLFCLTAGTVSIFDFSILGPILMSSLKKLRSVKIKSLPMKFFLLLTLSSLVFSATAFSQENHPCKRASIQLRGDLDVIMNRGGLWALMEQTEGLQDKSVLGMQSDGKLARLVGQFETMCEGDKKPAKQ</sequence>
<keyword evidence="1" id="KW-0812">Transmembrane</keyword>